<feature type="compositionally biased region" description="Polar residues" evidence="3">
    <location>
        <begin position="799"/>
        <end position="812"/>
    </location>
</feature>
<dbReference type="PANTHER" id="PTHR24416:SF611">
    <property type="entry name" value="TYROSINE-PROTEIN KINASE TRANSMEMBRANE RECEPTOR ROR"/>
    <property type="match status" value="1"/>
</dbReference>
<feature type="domain" description="Cadherin" evidence="7">
    <location>
        <begin position="260"/>
        <end position="348"/>
    </location>
</feature>
<evidence type="ECO:0000259" key="7">
    <source>
        <dbReference type="PROSITE" id="PS50268"/>
    </source>
</evidence>
<evidence type="ECO:0000256" key="5">
    <source>
        <dbReference type="SAM" id="SignalP"/>
    </source>
</evidence>
<reference evidence="8 9" key="1">
    <citation type="submission" date="2024-02" db="EMBL/GenBank/DDBJ databases">
        <authorList>
            <person name="Daric V."/>
            <person name="Darras S."/>
        </authorList>
    </citation>
    <scope>NUCLEOTIDE SEQUENCE [LARGE SCALE GENOMIC DNA]</scope>
</reference>
<proteinExistence type="predicted"/>
<evidence type="ECO:0000313" key="8">
    <source>
        <dbReference type="EMBL" id="CAK8675926.1"/>
    </source>
</evidence>
<dbReference type="CDD" id="cd11304">
    <property type="entry name" value="Cadherin_repeat"/>
    <property type="match status" value="2"/>
</dbReference>
<sequence>MTFWKFWVATLLLFNIKASSGQCVPNNPAGEVYEYAPSGTQVLSLDGVGVVGTEVGLVFDSTLSSFLEISDVKVVVKPGVNITRSDANSGSVLTGEVTCTIISTSSPRKFSIFIEIKNINANDPKFNPASYSETISEADLPGKEILTVSATDPDGLLPTYSISCDECSTTLFRIDSSTGLITLTETLSYPPSNYDLTVTATTNDNSPYGERERNSSTIVVVNVEDVDNHPPQFQPCSSQDGCFLSYSSDISTTYTGDLSIMPQNIAAEDLDPGINATITYAFTKTSSPEDYVDHFFIERETGLVTVSKAVTSRTVYTLGISATESTGKSSFALLRVDVSEKDDYKPVLNIPSSAGYIQENSLGSLAYVTEDENGTIPLKISASDLDNVNASFVYKVTPEEFQITSDGFVIYSPGVSGVYSSGPASFEVTAINIDADTDSPNRASDTKTILLIVVPSHTTVTSTEVTQTTENTSGAISYTPSTSSASLTDTTVANTESSSISTTAMMSSSTAITGETSYTATTPTVASATSVASDATTSGTSSSIVNTIHTDSTLSPISKESTHISATSGSTTAAFDTSSSNDFSATTSSLPVSDSTTNTADTATKLLVLAESSTAPSISDFSTLATNISSSSNNTTQRYITMLNELTESHFNSEATSETSDSTIYATNSDSVSDIATTSILGESSTESSIIHSSPVVPSIFPATSDLSSRYNTVITDVTTSSVVDPTDGSSTTNAPETGISTTNPGFVVTEVPMVEAATLYAVAGTLGGLLFVCFIVIAYLVYKICKPSKDSDDKSILDETSSTSPSVTHTNFAYEYGETNDDHDNEPAAAEDPTYENDPAQATEVEVEDEALNVQEDDSGTEINDYEELEENDGETPAPIEEYEEAPPAPPIVVNNAEEAATSFIDEIPNGIPGIAVAAAAASAAVVAAAEFSSKAIDGDEEDDIHDYGYAFKQGQVKADKILKNGEFGETRLVTIEKYGLDRTDTQAVVKSLEIGSASTSDVNSCHAKIRLMKKACEQEHSNILQFYGTHEDAGQIHVATMYAPHGDLNSYLKSVKAAEDVEPHQLMLIIAGIGKGLQFLHAKDIVHCHLRSKCIMLDSEFNAMISDYENNEVTSVKPDDDRKRWQALEVLGGELSVAASDIWSFGVVMWEITSYGATPYVDLSENELYNYLADSNRLKQPSGCSDSLFYLMESCWNKDTRFRPDMYVLNGNLSEKLLEDSNELIGLDLSSGPANRGIDPNDVSITIPDDPTSPYDVIVKSSQLQQRSEDITAL</sequence>
<gene>
    <name evidence="8" type="ORF">CVLEPA_LOCUS5450</name>
</gene>
<organism evidence="8 9">
    <name type="scientific">Clavelina lepadiformis</name>
    <name type="common">Light-bulb sea squirt</name>
    <name type="synonym">Ascidia lepadiformis</name>
    <dbReference type="NCBI Taxonomy" id="159417"/>
    <lineage>
        <taxon>Eukaryota</taxon>
        <taxon>Metazoa</taxon>
        <taxon>Chordata</taxon>
        <taxon>Tunicata</taxon>
        <taxon>Ascidiacea</taxon>
        <taxon>Aplousobranchia</taxon>
        <taxon>Clavelinidae</taxon>
        <taxon>Clavelina</taxon>
    </lineage>
</organism>
<feature type="chain" id="PRO_5046728236" evidence="5">
    <location>
        <begin position="22"/>
        <end position="1276"/>
    </location>
</feature>
<feature type="signal peptide" evidence="5">
    <location>
        <begin position="1"/>
        <end position="21"/>
    </location>
</feature>
<keyword evidence="4" id="KW-0812">Transmembrane</keyword>
<dbReference type="PRINTS" id="PR00109">
    <property type="entry name" value="TYRKINASE"/>
</dbReference>
<dbReference type="EMBL" id="CAWYQH010000024">
    <property type="protein sequence ID" value="CAK8675926.1"/>
    <property type="molecule type" value="Genomic_DNA"/>
</dbReference>
<evidence type="ECO:0000256" key="1">
    <source>
        <dbReference type="ARBA" id="ARBA00022840"/>
    </source>
</evidence>
<feature type="region of interest" description="Disordered" evidence="3">
    <location>
        <begin position="790"/>
        <end position="840"/>
    </location>
</feature>
<dbReference type="Pfam" id="PF00028">
    <property type="entry name" value="Cadherin"/>
    <property type="match status" value="1"/>
</dbReference>
<keyword evidence="2" id="KW-0106">Calcium</keyword>
<name>A0ABP0F884_CLALP</name>
<feature type="region of interest" description="Disordered" evidence="3">
    <location>
        <begin position="466"/>
        <end position="490"/>
    </location>
</feature>
<dbReference type="InterPro" id="IPR011009">
    <property type="entry name" value="Kinase-like_dom_sf"/>
</dbReference>
<keyword evidence="1" id="KW-0547">Nucleotide-binding</keyword>
<evidence type="ECO:0000313" key="9">
    <source>
        <dbReference type="Proteomes" id="UP001642483"/>
    </source>
</evidence>
<keyword evidence="4" id="KW-0472">Membrane</keyword>
<keyword evidence="4" id="KW-1133">Transmembrane helix</keyword>
<dbReference type="SUPFAM" id="SSF49313">
    <property type="entry name" value="Cadherin-like"/>
    <property type="match status" value="2"/>
</dbReference>
<dbReference type="SMART" id="SM00112">
    <property type="entry name" value="CA"/>
    <property type="match status" value="2"/>
</dbReference>
<feature type="compositionally biased region" description="Polar residues" evidence="3">
    <location>
        <begin position="474"/>
        <end position="490"/>
    </location>
</feature>
<comment type="caution">
    <text evidence="8">The sequence shown here is derived from an EMBL/GenBank/DDBJ whole genome shotgun (WGS) entry which is preliminary data.</text>
</comment>
<dbReference type="Gene3D" id="1.10.510.10">
    <property type="entry name" value="Transferase(Phosphotransferase) domain 1"/>
    <property type="match status" value="1"/>
</dbReference>
<feature type="domain" description="Cadherin" evidence="7">
    <location>
        <begin position="127"/>
        <end position="233"/>
    </location>
</feature>
<dbReference type="InterPro" id="IPR050122">
    <property type="entry name" value="RTK"/>
</dbReference>
<feature type="transmembrane region" description="Helical" evidence="4">
    <location>
        <begin position="760"/>
        <end position="783"/>
    </location>
</feature>
<feature type="domain" description="Protein kinase" evidence="6">
    <location>
        <begin position="958"/>
        <end position="1220"/>
    </location>
</feature>
<dbReference type="InterPro" id="IPR002126">
    <property type="entry name" value="Cadherin-like_dom"/>
</dbReference>
<dbReference type="InterPro" id="IPR015919">
    <property type="entry name" value="Cadherin-like_sf"/>
</dbReference>
<dbReference type="PROSITE" id="PS50011">
    <property type="entry name" value="PROTEIN_KINASE_DOM"/>
    <property type="match status" value="1"/>
</dbReference>
<dbReference type="Pfam" id="PF07714">
    <property type="entry name" value="PK_Tyr_Ser-Thr"/>
    <property type="match status" value="1"/>
</dbReference>
<dbReference type="Proteomes" id="UP001642483">
    <property type="component" value="Unassembled WGS sequence"/>
</dbReference>
<keyword evidence="5" id="KW-0732">Signal</keyword>
<dbReference type="PROSITE" id="PS50268">
    <property type="entry name" value="CADHERIN_2"/>
    <property type="match status" value="2"/>
</dbReference>
<dbReference type="InterPro" id="IPR001245">
    <property type="entry name" value="Ser-Thr/Tyr_kinase_cat_dom"/>
</dbReference>
<evidence type="ECO:0000259" key="6">
    <source>
        <dbReference type="PROSITE" id="PS50011"/>
    </source>
</evidence>
<dbReference type="InterPro" id="IPR000719">
    <property type="entry name" value="Prot_kinase_dom"/>
</dbReference>
<evidence type="ECO:0000256" key="4">
    <source>
        <dbReference type="SAM" id="Phobius"/>
    </source>
</evidence>
<keyword evidence="1" id="KW-0067">ATP-binding</keyword>
<protein>
    <submittedName>
        <fullName evidence="8">Uncharacterized protein</fullName>
    </submittedName>
</protein>
<keyword evidence="9" id="KW-1185">Reference proteome</keyword>
<dbReference type="Gene3D" id="2.60.40.60">
    <property type="entry name" value="Cadherins"/>
    <property type="match status" value="2"/>
</dbReference>
<dbReference type="PANTHER" id="PTHR24416">
    <property type="entry name" value="TYROSINE-PROTEIN KINASE RECEPTOR"/>
    <property type="match status" value="1"/>
</dbReference>
<accession>A0ABP0F884</accession>
<evidence type="ECO:0000256" key="2">
    <source>
        <dbReference type="PROSITE-ProRule" id="PRU00043"/>
    </source>
</evidence>
<dbReference type="PRINTS" id="PR00205">
    <property type="entry name" value="CADHERIN"/>
</dbReference>
<evidence type="ECO:0000256" key="3">
    <source>
        <dbReference type="SAM" id="MobiDB-lite"/>
    </source>
</evidence>
<dbReference type="SUPFAM" id="SSF56112">
    <property type="entry name" value="Protein kinase-like (PK-like)"/>
    <property type="match status" value="1"/>
</dbReference>